<dbReference type="InterPro" id="IPR056254">
    <property type="entry name" value="At5g58720/SDE5-like_UBA-like"/>
</dbReference>
<sequence length="478" mass="53871">MVMMIKGQPLPVSETGFDRSGGGDQLVDSDFQRLLEVFSGLSLSRIISAYEEAHGDSNNAADLLIEEAEAEAAVVGSKTHAKKRQKKKKNRKGGGVSSTGTISCVLGKGYYYVKNQKHNQHSLDQGGREEAEEFLRSMMMVPPAEEGYQLDSGVIGNVFRQCGYNIEKALDVLLDVSAACYNQFRNDESTNHICDGNYDIKKIDDVYSNDHARSIIQKFKLTGETSDSTSQLIKNEVDNNQGNVECAYRTYAKVVAGLKEHLPSRLRATNLNPQQMVLESLFSVPVNSERTPSSMNWKKAAEKVESFGKGLEFRPSGITEPQHYGKQVKEDYQILRTAARQQWDTMKSYYQKAAMAFSRGEHGQAAYFSEQGKFHRKLAHEADEKASREIFESSNSIAKGDYGLWFPWSWKANIEAIAIYLNFDYHLPYFACALLSIREVIKLVKMEGIEWTEENQGSVLLRLQRPKLYSFMKDDTNS</sequence>
<feature type="compositionally biased region" description="Basic residues" evidence="1">
    <location>
        <begin position="79"/>
        <end position="92"/>
    </location>
</feature>
<accession>A0AAV9BAF0</accession>
<evidence type="ECO:0000313" key="4">
    <source>
        <dbReference type="Proteomes" id="UP001179952"/>
    </source>
</evidence>
<evidence type="ECO:0000259" key="2">
    <source>
        <dbReference type="SMART" id="SM01162"/>
    </source>
</evidence>
<dbReference type="Pfam" id="PF08590">
    <property type="entry name" value="DUF1771"/>
    <property type="match status" value="1"/>
</dbReference>
<dbReference type="Pfam" id="PF24767">
    <property type="entry name" value="UBA_At5g58720"/>
    <property type="match status" value="1"/>
</dbReference>
<proteinExistence type="predicted"/>
<evidence type="ECO:0000256" key="1">
    <source>
        <dbReference type="SAM" id="MobiDB-lite"/>
    </source>
</evidence>
<reference evidence="3" key="2">
    <citation type="submission" date="2023-06" db="EMBL/GenBank/DDBJ databases">
        <authorList>
            <person name="Ma L."/>
            <person name="Liu K.-W."/>
            <person name="Li Z."/>
            <person name="Hsiao Y.-Y."/>
            <person name="Qi Y."/>
            <person name="Fu T."/>
            <person name="Tang G."/>
            <person name="Zhang D."/>
            <person name="Sun W.-H."/>
            <person name="Liu D.-K."/>
            <person name="Li Y."/>
            <person name="Chen G.-Z."/>
            <person name="Liu X.-D."/>
            <person name="Liao X.-Y."/>
            <person name="Jiang Y.-T."/>
            <person name="Yu X."/>
            <person name="Hao Y."/>
            <person name="Huang J."/>
            <person name="Zhao X.-W."/>
            <person name="Ke S."/>
            <person name="Chen Y.-Y."/>
            <person name="Wu W.-L."/>
            <person name="Hsu J.-L."/>
            <person name="Lin Y.-F."/>
            <person name="Huang M.-D."/>
            <person name="Li C.-Y."/>
            <person name="Huang L."/>
            <person name="Wang Z.-W."/>
            <person name="Zhao X."/>
            <person name="Zhong W.-Y."/>
            <person name="Peng D.-H."/>
            <person name="Ahmad S."/>
            <person name="Lan S."/>
            <person name="Zhang J.-S."/>
            <person name="Tsai W.-C."/>
            <person name="Van De Peer Y."/>
            <person name="Liu Z.-J."/>
        </authorList>
    </citation>
    <scope>NUCLEOTIDE SEQUENCE</scope>
    <source>
        <strain evidence="3">SCP</strain>
        <tissue evidence="3">Leaves</tissue>
    </source>
</reference>
<protein>
    <recommendedName>
        <fullName evidence="2">DUF1771 domain-containing protein</fullName>
    </recommendedName>
</protein>
<feature type="domain" description="DUF1771" evidence="2">
    <location>
        <begin position="331"/>
        <end position="396"/>
    </location>
</feature>
<gene>
    <name evidence="3" type="ORF">QJS04_geneDACA012278</name>
</gene>
<dbReference type="Proteomes" id="UP001179952">
    <property type="component" value="Unassembled WGS sequence"/>
</dbReference>
<dbReference type="PANTHER" id="PTHR47676:SF1">
    <property type="entry name" value="SMR DOMAIN-CONTAINING PROTEIN"/>
    <property type="match status" value="1"/>
</dbReference>
<dbReference type="InterPro" id="IPR055319">
    <property type="entry name" value="At5g58720-like"/>
</dbReference>
<evidence type="ECO:0000313" key="3">
    <source>
        <dbReference type="EMBL" id="KAK1273082.1"/>
    </source>
</evidence>
<organism evidence="3 4">
    <name type="scientific">Acorus gramineus</name>
    <name type="common">Dwarf sweet flag</name>
    <dbReference type="NCBI Taxonomy" id="55184"/>
    <lineage>
        <taxon>Eukaryota</taxon>
        <taxon>Viridiplantae</taxon>
        <taxon>Streptophyta</taxon>
        <taxon>Embryophyta</taxon>
        <taxon>Tracheophyta</taxon>
        <taxon>Spermatophyta</taxon>
        <taxon>Magnoliopsida</taxon>
        <taxon>Liliopsida</taxon>
        <taxon>Acoraceae</taxon>
        <taxon>Acorus</taxon>
    </lineage>
</organism>
<feature type="region of interest" description="Disordered" evidence="1">
    <location>
        <begin position="75"/>
        <end position="98"/>
    </location>
</feature>
<dbReference type="PANTHER" id="PTHR47676">
    <property type="entry name" value="OS01G0225100 PROTEIN"/>
    <property type="match status" value="1"/>
</dbReference>
<dbReference type="SMART" id="SM01162">
    <property type="entry name" value="DUF1771"/>
    <property type="match status" value="1"/>
</dbReference>
<reference evidence="3" key="1">
    <citation type="journal article" date="2023" name="Nat. Commun.">
        <title>Diploid and tetraploid genomes of Acorus and the evolution of monocots.</title>
        <authorList>
            <person name="Ma L."/>
            <person name="Liu K.W."/>
            <person name="Li Z."/>
            <person name="Hsiao Y.Y."/>
            <person name="Qi Y."/>
            <person name="Fu T."/>
            <person name="Tang G.D."/>
            <person name="Zhang D."/>
            <person name="Sun W.H."/>
            <person name="Liu D.K."/>
            <person name="Li Y."/>
            <person name="Chen G.Z."/>
            <person name="Liu X.D."/>
            <person name="Liao X.Y."/>
            <person name="Jiang Y.T."/>
            <person name="Yu X."/>
            <person name="Hao Y."/>
            <person name="Huang J."/>
            <person name="Zhao X.W."/>
            <person name="Ke S."/>
            <person name="Chen Y.Y."/>
            <person name="Wu W.L."/>
            <person name="Hsu J.L."/>
            <person name="Lin Y.F."/>
            <person name="Huang M.D."/>
            <person name="Li C.Y."/>
            <person name="Huang L."/>
            <person name="Wang Z.W."/>
            <person name="Zhao X."/>
            <person name="Zhong W.Y."/>
            <person name="Peng D.H."/>
            <person name="Ahmad S."/>
            <person name="Lan S."/>
            <person name="Zhang J.S."/>
            <person name="Tsai W.C."/>
            <person name="Van de Peer Y."/>
            <person name="Liu Z.J."/>
        </authorList>
    </citation>
    <scope>NUCLEOTIDE SEQUENCE</scope>
    <source>
        <strain evidence="3">SCP</strain>
    </source>
</reference>
<dbReference type="EMBL" id="JAUJYN010000004">
    <property type="protein sequence ID" value="KAK1273082.1"/>
    <property type="molecule type" value="Genomic_DNA"/>
</dbReference>
<comment type="caution">
    <text evidence="3">The sequence shown here is derived from an EMBL/GenBank/DDBJ whole genome shotgun (WGS) entry which is preliminary data.</text>
</comment>
<dbReference type="AlphaFoldDB" id="A0AAV9BAF0"/>
<keyword evidence="4" id="KW-1185">Reference proteome</keyword>
<name>A0AAV9BAF0_ACOGR</name>
<dbReference type="InterPro" id="IPR013899">
    <property type="entry name" value="DUF1771"/>
</dbReference>